<feature type="transmembrane region" description="Helical" evidence="1">
    <location>
        <begin position="54"/>
        <end position="71"/>
    </location>
</feature>
<keyword evidence="3" id="KW-1185">Reference proteome</keyword>
<keyword evidence="1" id="KW-0472">Membrane</keyword>
<organism evidence="2 3">
    <name type="scientific">Phialocephala subalpina</name>
    <dbReference type="NCBI Taxonomy" id="576137"/>
    <lineage>
        <taxon>Eukaryota</taxon>
        <taxon>Fungi</taxon>
        <taxon>Dikarya</taxon>
        <taxon>Ascomycota</taxon>
        <taxon>Pezizomycotina</taxon>
        <taxon>Leotiomycetes</taxon>
        <taxon>Helotiales</taxon>
        <taxon>Mollisiaceae</taxon>
        <taxon>Phialocephala</taxon>
        <taxon>Phialocephala fortinii species complex</taxon>
    </lineage>
</organism>
<gene>
    <name evidence="2" type="ORF">PAC_06531</name>
</gene>
<proteinExistence type="predicted"/>
<sequence length="90" mass="9872">MPPPASSEGGEPLAFPDINVPNPAKLAQSGVSSLIATWISEAERFPEWGYDHRMGISLAVVAVVLVAFFIRRSQQYEKELKAMVKEAKSQ</sequence>
<name>A0A1L7WV38_9HELO</name>
<dbReference type="OrthoDB" id="3524721at2759"/>
<evidence type="ECO:0000256" key="1">
    <source>
        <dbReference type="SAM" id="Phobius"/>
    </source>
</evidence>
<dbReference type="EMBL" id="FJOG01000008">
    <property type="protein sequence ID" value="CZR56642.1"/>
    <property type="molecule type" value="Genomic_DNA"/>
</dbReference>
<accession>A0A1L7WV38</accession>
<evidence type="ECO:0000313" key="3">
    <source>
        <dbReference type="Proteomes" id="UP000184330"/>
    </source>
</evidence>
<dbReference type="AlphaFoldDB" id="A0A1L7WV38"/>
<keyword evidence="1" id="KW-1133">Transmembrane helix</keyword>
<reference evidence="2 3" key="1">
    <citation type="submission" date="2016-03" db="EMBL/GenBank/DDBJ databases">
        <authorList>
            <person name="Ploux O."/>
        </authorList>
    </citation>
    <scope>NUCLEOTIDE SEQUENCE [LARGE SCALE GENOMIC DNA]</scope>
    <source>
        <strain evidence="2 3">UAMH 11012</strain>
    </source>
</reference>
<protein>
    <submittedName>
        <fullName evidence="2">Uncharacterized protein</fullName>
    </submittedName>
</protein>
<evidence type="ECO:0000313" key="2">
    <source>
        <dbReference type="EMBL" id="CZR56642.1"/>
    </source>
</evidence>
<dbReference type="Proteomes" id="UP000184330">
    <property type="component" value="Unassembled WGS sequence"/>
</dbReference>
<keyword evidence="1" id="KW-0812">Transmembrane</keyword>